<keyword evidence="12 16" id="KW-0472">Membrane</keyword>
<feature type="binding site" evidence="14">
    <location>
        <begin position="59"/>
        <end position="62"/>
    </location>
    <ligand>
        <name>GTP</name>
        <dbReference type="ChEBI" id="CHEBI:37565"/>
        <label>1</label>
    </ligand>
</feature>
<keyword evidence="11 14" id="KW-0342">GTP-binding</keyword>
<keyword evidence="3" id="KW-1003">Cell membrane</keyword>
<feature type="binding site" evidence="15">
    <location>
        <position position="24"/>
    </location>
    <ligand>
        <name>Mg(2+)</name>
        <dbReference type="ChEBI" id="CHEBI:18420"/>
        <label>2</label>
    </ligand>
</feature>
<dbReference type="FunFam" id="3.40.50.300:FF:000426">
    <property type="entry name" value="Ferrous iron transport protein B"/>
    <property type="match status" value="1"/>
</dbReference>
<dbReference type="Proteomes" id="UP000295247">
    <property type="component" value="Unassembled WGS sequence"/>
</dbReference>
<evidence type="ECO:0000256" key="11">
    <source>
        <dbReference type="ARBA" id="ARBA00023134"/>
    </source>
</evidence>
<feature type="compositionally biased region" description="Basic and acidic residues" evidence="17">
    <location>
        <begin position="635"/>
        <end position="649"/>
    </location>
</feature>
<protein>
    <recommendedName>
        <fullName evidence="13 16">Ferrous iron transport protein B</fullName>
    </recommendedName>
</protein>
<keyword evidence="15" id="KW-0460">Magnesium</keyword>
<comment type="similarity">
    <text evidence="16">Belongs to the TRAFAC class TrmE-Era-EngA-EngB-Septin-like GTPase superfamily. FeoB GTPase (TC 9.A.8) family.</text>
</comment>
<accession>A0A4R4ACU3</accession>
<feature type="transmembrane region" description="Helical" evidence="16">
    <location>
        <begin position="295"/>
        <end position="317"/>
    </location>
</feature>
<dbReference type="InterPro" id="IPR050860">
    <property type="entry name" value="FeoB_GTPase"/>
</dbReference>
<feature type="binding site" evidence="15">
    <location>
        <position position="28"/>
    </location>
    <ligand>
        <name>Mg(2+)</name>
        <dbReference type="ChEBI" id="CHEBI:18420"/>
        <label>2</label>
    </ligand>
</feature>
<dbReference type="NCBIfam" id="TIGR00437">
    <property type="entry name" value="feoB"/>
    <property type="match status" value="1"/>
</dbReference>
<gene>
    <name evidence="19" type="ORF">EDC29_10390</name>
</gene>
<dbReference type="PANTHER" id="PTHR43185:SF1">
    <property type="entry name" value="FE(2+) TRANSPORTER FEOB"/>
    <property type="match status" value="1"/>
</dbReference>
<dbReference type="GO" id="GO:0005886">
    <property type="term" value="C:plasma membrane"/>
    <property type="evidence" value="ECO:0007669"/>
    <property type="project" value="UniProtKB-SubCell"/>
</dbReference>
<keyword evidence="10" id="KW-0406">Ion transport</keyword>
<evidence type="ECO:0000313" key="19">
    <source>
        <dbReference type="EMBL" id="TCW36898.1"/>
    </source>
</evidence>
<keyword evidence="5" id="KW-0997">Cell inner membrane</keyword>
<dbReference type="InterPro" id="IPR006073">
    <property type="entry name" value="GTP-bd"/>
</dbReference>
<comment type="function">
    <text evidence="16">Probable transporter of a GTP-driven Fe(2+) uptake system.</text>
</comment>
<dbReference type="InterPro" id="IPR003373">
    <property type="entry name" value="Fe2_transport_prot-B"/>
</dbReference>
<feature type="transmembrane region" description="Helical" evidence="16">
    <location>
        <begin position="733"/>
        <end position="751"/>
    </location>
</feature>
<feature type="binding site" evidence="14">
    <location>
        <begin position="13"/>
        <end position="20"/>
    </location>
    <ligand>
        <name>GTP</name>
        <dbReference type="ChEBI" id="CHEBI:37565"/>
        <label>1</label>
    </ligand>
</feature>
<name>A0A4R4ACU3_MARGR</name>
<evidence type="ECO:0000256" key="4">
    <source>
        <dbReference type="ARBA" id="ARBA00022496"/>
    </source>
</evidence>
<comment type="subcellular location">
    <subcellularLocation>
        <location evidence="1 16">Cell inner membrane</location>
        <topology evidence="1 16">Multi-pass membrane protein</topology>
    </subcellularLocation>
</comment>
<evidence type="ECO:0000256" key="7">
    <source>
        <dbReference type="ARBA" id="ARBA00022741"/>
    </source>
</evidence>
<dbReference type="InterPro" id="IPR011640">
    <property type="entry name" value="Fe2_transport_prot_B_C"/>
</dbReference>
<keyword evidence="8 16" id="KW-1133">Transmembrane helix</keyword>
<dbReference type="InterPro" id="IPR041069">
    <property type="entry name" value="FeoB_Cyto"/>
</dbReference>
<evidence type="ECO:0000256" key="6">
    <source>
        <dbReference type="ARBA" id="ARBA00022692"/>
    </source>
</evidence>
<evidence type="ECO:0000313" key="20">
    <source>
        <dbReference type="Proteomes" id="UP000295247"/>
    </source>
</evidence>
<evidence type="ECO:0000256" key="15">
    <source>
        <dbReference type="PIRSR" id="PIRSR603373-2"/>
    </source>
</evidence>
<evidence type="ECO:0000256" key="10">
    <source>
        <dbReference type="ARBA" id="ARBA00023065"/>
    </source>
</evidence>
<feature type="binding site" evidence="15">
    <location>
        <position position="27"/>
    </location>
    <ligand>
        <name>Mg(2+)</name>
        <dbReference type="ChEBI" id="CHEBI:18420"/>
        <label>2</label>
    </ligand>
</feature>
<comment type="caution">
    <text evidence="19">The sequence shown here is derived from an EMBL/GenBank/DDBJ whole genome shotgun (WGS) entry which is preliminary data.</text>
</comment>
<keyword evidence="2 16" id="KW-0813">Transport</keyword>
<reference evidence="19 20" key="1">
    <citation type="submission" date="2019-03" db="EMBL/GenBank/DDBJ databases">
        <title>Genomic Encyclopedia of Type Strains, Phase IV (KMG-IV): sequencing the most valuable type-strain genomes for metagenomic binning, comparative biology and taxonomic classification.</title>
        <authorList>
            <person name="Goeker M."/>
        </authorList>
    </citation>
    <scope>NUCLEOTIDE SEQUENCE [LARGE SCALE GENOMIC DNA]</scope>
    <source>
        <strain evidence="19 20">DSM 203</strain>
    </source>
</reference>
<feature type="transmembrane region" description="Helical" evidence="16">
    <location>
        <begin position="471"/>
        <end position="491"/>
    </location>
</feature>
<evidence type="ECO:0000256" key="12">
    <source>
        <dbReference type="ARBA" id="ARBA00023136"/>
    </source>
</evidence>
<keyword evidence="15" id="KW-0479">Metal-binding</keyword>
<feature type="region of interest" description="Disordered" evidence="17">
    <location>
        <begin position="634"/>
        <end position="654"/>
    </location>
</feature>
<evidence type="ECO:0000256" key="5">
    <source>
        <dbReference type="ARBA" id="ARBA00022519"/>
    </source>
</evidence>
<evidence type="ECO:0000256" key="17">
    <source>
        <dbReference type="SAM" id="MobiDB-lite"/>
    </source>
</evidence>
<feature type="transmembrane region" description="Helical" evidence="16">
    <location>
        <begin position="771"/>
        <end position="793"/>
    </location>
</feature>
<feature type="binding site" evidence="14">
    <location>
        <begin position="119"/>
        <end position="122"/>
    </location>
    <ligand>
        <name>GTP</name>
        <dbReference type="ChEBI" id="CHEBI:37565"/>
        <label>1</label>
    </ligand>
</feature>
<proteinExistence type="inferred from homology"/>
<evidence type="ECO:0000256" key="14">
    <source>
        <dbReference type="PIRSR" id="PIRSR603373-1"/>
    </source>
</evidence>
<dbReference type="Pfam" id="PF17910">
    <property type="entry name" value="FeoB_Cyto"/>
    <property type="match status" value="1"/>
</dbReference>
<dbReference type="GO" id="GO:0005525">
    <property type="term" value="F:GTP binding"/>
    <property type="evidence" value="ECO:0007669"/>
    <property type="project" value="UniProtKB-KW"/>
</dbReference>
<organism evidence="19 20">
    <name type="scientific">Marichromatium gracile</name>
    <name type="common">Chromatium gracile</name>
    <dbReference type="NCBI Taxonomy" id="1048"/>
    <lineage>
        <taxon>Bacteria</taxon>
        <taxon>Pseudomonadati</taxon>
        <taxon>Pseudomonadota</taxon>
        <taxon>Gammaproteobacteria</taxon>
        <taxon>Chromatiales</taxon>
        <taxon>Chromatiaceae</taxon>
        <taxon>Marichromatium</taxon>
    </lineage>
</organism>
<dbReference type="EMBL" id="SMDC01000003">
    <property type="protein sequence ID" value="TCW36898.1"/>
    <property type="molecule type" value="Genomic_DNA"/>
</dbReference>
<feature type="transmembrane region" description="Helical" evidence="16">
    <location>
        <begin position="363"/>
        <end position="380"/>
    </location>
</feature>
<dbReference type="InterPro" id="IPR011642">
    <property type="entry name" value="Gate_dom"/>
</dbReference>
<dbReference type="Pfam" id="PF07664">
    <property type="entry name" value="FeoB_C"/>
    <property type="match status" value="1"/>
</dbReference>
<keyword evidence="9 16" id="KW-0408">Iron</keyword>
<evidence type="ECO:0000256" key="16">
    <source>
        <dbReference type="RuleBase" id="RU362098"/>
    </source>
</evidence>
<evidence type="ECO:0000256" key="8">
    <source>
        <dbReference type="ARBA" id="ARBA00022989"/>
    </source>
</evidence>
<dbReference type="Gene3D" id="1.10.287.1770">
    <property type="match status" value="1"/>
</dbReference>
<dbReference type="GO" id="GO:0015093">
    <property type="term" value="F:ferrous iron transmembrane transporter activity"/>
    <property type="evidence" value="ECO:0007669"/>
    <property type="project" value="UniProtKB-UniRule"/>
</dbReference>
<dbReference type="InterPro" id="IPR030389">
    <property type="entry name" value="G_FEOB_dom"/>
</dbReference>
<evidence type="ECO:0000259" key="18">
    <source>
        <dbReference type="PROSITE" id="PS51711"/>
    </source>
</evidence>
<dbReference type="Pfam" id="PF02421">
    <property type="entry name" value="FeoB_N"/>
    <property type="match status" value="1"/>
</dbReference>
<evidence type="ECO:0000256" key="13">
    <source>
        <dbReference type="NCBIfam" id="TIGR00437"/>
    </source>
</evidence>
<dbReference type="SUPFAM" id="SSF52540">
    <property type="entry name" value="P-loop containing nucleoside triphosphate hydrolases"/>
    <property type="match status" value="1"/>
</dbReference>
<evidence type="ECO:0000256" key="3">
    <source>
        <dbReference type="ARBA" id="ARBA00022475"/>
    </source>
</evidence>
<dbReference type="CDD" id="cd01879">
    <property type="entry name" value="FeoB"/>
    <property type="match status" value="1"/>
</dbReference>
<evidence type="ECO:0000256" key="9">
    <source>
        <dbReference type="ARBA" id="ARBA00023004"/>
    </source>
</evidence>
<dbReference type="PROSITE" id="PS51711">
    <property type="entry name" value="G_FEOB"/>
    <property type="match status" value="1"/>
</dbReference>
<dbReference type="RefSeq" id="WP_132228999.1">
    <property type="nucleotide sequence ID" value="NZ_NRRH01000014.1"/>
</dbReference>
<keyword evidence="6 16" id="KW-0812">Transmembrane</keyword>
<feature type="binding site" evidence="14">
    <location>
        <begin position="38"/>
        <end position="42"/>
    </location>
    <ligand>
        <name>GTP</name>
        <dbReference type="ChEBI" id="CHEBI:37565"/>
        <label>1</label>
    </ligand>
</feature>
<feature type="transmembrane region" description="Helical" evidence="16">
    <location>
        <begin position="529"/>
        <end position="548"/>
    </location>
</feature>
<dbReference type="PRINTS" id="PR00326">
    <property type="entry name" value="GTP1OBG"/>
</dbReference>
<feature type="transmembrane region" description="Helical" evidence="16">
    <location>
        <begin position="439"/>
        <end position="465"/>
    </location>
</feature>
<feature type="transmembrane region" description="Helical" evidence="16">
    <location>
        <begin position="408"/>
        <end position="427"/>
    </location>
</feature>
<sequence length="839" mass="92276">MTERRDLLVALAGQQNAGKSTLFNALTGARQHVANYPGVTVDKKYGQYGDTEGRVRIVDLPGTYGLTSFSLEERVARDFLIQERPDVVVNVVDGSNLRRSLHLTLQLQEMELPLVLALNMMDVAAGRGLEIDPQRLAARLDVPVIPTVGRRSEGREALRAAIRARACDHRKTAAAVDYGELEPAIGALVEHATITPELAAVPARWLALKLLEDDAQAQRQLRERLPAPQAEALLQEAARRRGDFETQARLDVADHLATCRDQTVGQLLAGVVERREDRPRTTLTERIDRVVLNRIAAPAFLVLTVFLIYQVAIVWGYELTNYTWPLLAGMRELVAGVLPDAGFLVDPYTRALGLWLVDSANTLLNYVPIFLILFALIAVLEDSGYMARIAFILDKVLHRFGLHGQSTLPFILAGVFAGGCAVPGVMATKGIPDNRARMATILTVPFMNCLAKVPLYTLLLGIFFVEHKALMMFYISTMTIIFALLVAKLLTRTVLRGEETSPFVMELPAYHLPTLGGVLRRAIDRTWLYIKKVGTIVIAVAVVVFTLLHLPGLSDARMADFEERGRAAVSSFEQAMAGNAYDWVATAEHITPLLNYYNDYKRAKLNASGAEGSRAVKARFERRNPDYFPLVAPPKGDRDARQASRELRKLSSARKSLRREMREERITSSILGIIGRGMEPVTRFAGFDWKINVALLSSFAARESSVATLGVLFQQDEDQNATLEQRMGEETRAGGATALTAVAVILFFALYPPCLATTVMVKVQTGSYKWMLFSIVFPTLLGLGVASAVYSIGVATGSSGIEMMSWTYFGALALLLLLGLFTGPGRRRPVALTTAPEHG</sequence>
<dbReference type="PANTHER" id="PTHR43185">
    <property type="entry name" value="FERROUS IRON TRANSPORT PROTEIN B"/>
    <property type="match status" value="1"/>
</dbReference>
<dbReference type="InterPro" id="IPR027417">
    <property type="entry name" value="P-loop_NTPase"/>
</dbReference>
<dbReference type="Pfam" id="PF07670">
    <property type="entry name" value="Gate"/>
    <property type="match status" value="2"/>
</dbReference>
<feature type="transmembrane region" description="Helical" evidence="16">
    <location>
        <begin position="805"/>
        <end position="823"/>
    </location>
</feature>
<keyword evidence="4 16" id="KW-0410">Iron transport</keyword>
<evidence type="ECO:0000256" key="1">
    <source>
        <dbReference type="ARBA" id="ARBA00004429"/>
    </source>
</evidence>
<feature type="domain" description="FeoB-type G" evidence="18">
    <location>
        <begin position="6"/>
        <end position="168"/>
    </location>
</feature>
<evidence type="ECO:0000256" key="2">
    <source>
        <dbReference type="ARBA" id="ARBA00022448"/>
    </source>
</evidence>
<dbReference type="GO" id="GO:0046872">
    <property type="term" value="F:metal ion binding"/>
    <property type="evidence" value="ECO:0007669"/>
    <property type="project" value="UniProtKB-KW"/>
</dbReference>
<keyword evidence="7 14" id="KW-0547">Nucleotide-binding</keyword>
<dbReference type="Gene3D" id="3.40.50.300">
    <property type="entry name" value="P-loop containing nucleotide triphosphate hydrolases"/>
    <property type="match status" value="1"/>
</dbReference>
<dbReference type="AlphaFoldDB" id="A0A4R4ACU3"/>
<feature type="binding site" evidence="15">
    <location>
        <position position="25"/>
    </location>
    <ligand>
        <name>Mg(2+)</name>
        <dbReference type="ChEBI" id="CHEBI:18420"/>
        <label>2</label>
    </ligand>
</feature>